<dbReference type="Gene3D" id="3.40.390.10">
    <property type="entry name" value="Collagenase (Catalytic Domain)"/>
    <property type="match status" value="1"/>
</dbReference>
<dbReference type="FunFam" id="3.40.390.10:FF:000009">
    <property type="entry name" value="Oligopeptidase A"/>
    <property type="match status" value="1"/>
</dbReference>
<organism evidence="9 10">
    <name type="scientific">Synechococcus sp. (strain ATCC 27144 / PCC 6301 / SAUG 1402/1)</name>
    <name type="common">Anacystis nidulans</name>
    <dbReference type="NCBI Taxonomy" id="269084"/>
    <lineage>
        <taxon>Bacteria</taxon>
        <taxon>Bacillati</taxon>
        <taxon>Cyanobacteriota</taxon>
        <taxon>Cyanophyceae</taxon>
        <taxon>Synechococcales</taxon>
        <taxon>Synechococcaceae</taxon>
        <taxon>Synechococcus</taxon>
    </lineage>
</organism>
<evidence type="ECO:0000256" key="4">
    <source>
        <dbReference type="ARBA" id="ARBA00022801"/>
    </source>
</evidence>
<dbReference type="Pfam" id="PF01432">
    <property type="entry name" value="Peptidase_M3"/>
    <property type="match status" value="1"/>
</dbReference>
<dbReference type="InterPro" id="IPR001567">
    <property type="entry name" value="Pept_M3A_M3B_dom"/>
</dbReference>
<dbReference type="GO" id="GO:0005829">
    <property type="term" value="C:cytosol"/>
    <property type="evidence" value="ECO:0007669"/>
    <property type="project" value="UniProtKB-ARBA"/>
</dbReference>
<feature type="domain" description="Peptidase M3A/M3B catalytic" evidence="8">
    <location>
        <begin position="210"/>
        <end position="671"/>
    </location>
</feature>
<evidence type="ECO:0000313" key="9">
    <source>
        <dbReference type="EMBL" id="BAD80573.1"/>
    </source>
</evidence>
<evidence type="ECO:0000313" key="10">
    <source>
        <dbReference type="Proteomes" id="UP000001175"/>
    </source>
</evidence>
<comment type="cofactor">
    <cofactor evidence="7">
        <name>Zn(2+)</name>
        <dbReference type="ChEBI" id="CHEBI:29105"/>
    </cofactor>
    <text evidence="7">Binds 1 zinc ion.</text>
</comment>
<gene>
    <name evidence="9" type="primary">opdA</name>
    <name evidence="9" type="ordered locus">syc2383_c</name>
</gene>
<evidence type="ECO:0000259" key="8">
    <source>
        <dbReference type="Pfam" id="PF01432"/>
    </source>
</evidence>
<sequence length="675" mass="75399">MAKNIILSAIVGYTYDKIDLFLTSALRNTSADILLIASSPSAQLRHQLLSSPRVKLVDVNLQGEPAEMVFRRFFIAKEILARIEADEILLSDARDVYFQSDPFGVQGVLFAEEPQLIANCKVNSSWIKKYLGEDEFQAISPNPILCGGNHVLDATKAFSLTLTTPEEIVGLPESLLALAAQAAQAAGETEATPEAGPWRITLDFPSFGPFLKYSQRRDLREQVYRAYIRRATEGDLDNRTLIQQILELRRQKAQLLGFNTYAELSLASKMAPSVEAVEGLLEELRVASWDAAIADLEALKAFAREQGAPEADDLKQWDISFWSERLREAKFAFNAEELRPYFPLPRVLEGLFGLCQRLFGIQIEAADGQAPIWQSDVRYFQVKNEQGEAIAAFYLDPYTRPPEKRGGAWMDDCLGRARFQLGDRSISRNPVAYLICNQTPPVGEQPSLMTFGEVETLFHEFGHGLQHMLTTVDHPGCSGINNVEWDAVELPSQFMENWCYDRATLFGMARHWQTGEPLPEAYYEKLLAARTFMAGSGMLRQINFSLLDLELHHRFDPQGTETVEAVRDRIAAKTSVLAPLPDDAFLCSFGHIFAGGYAAGYYSYKWAEVLSADAFSAFEEVDLSNEAAVQSLGRRFRDTVLAQGGSQHPLTVFVDFRGREPATEPLLRHSGLQAA</sequence>
<dbReference type="KEGG" id="syc:syc2383_c"/>
<dbReference type="GO" id="GO:0004222">
    <property type="term" value="F:metalloendopeptidase activity"/>
    <property type="evidence" value="ECO:0007669"/>
    <property type="project" value="InterPro"/>
</dbReference>
<keyword evidence="4 7" id="KW-0378">Hydrolase</keyword>
<dbReference type="SUPFAM" id="SSF55486">
    <property type="entry name" value="Metalloproteases ('zincins'), catalytic domain"/>
    <property type="match status" value="1"/>
</dbReference>
<evidence type="ECO:0000256" key="6">
    <source>
        <dbReference type="ARBA" id="ARBA00023049"/>
    </source>
</evidence>
<dbReference type="PANTHER" id="PTHR11804:SF83">
    <property type="entry name" value="LD37516P"/>
    <property type="match status" value="1"/>
</dbReference>
<dbReference type="InterPro" id="IPR045090">
    <property type="entry name" value="Pept_M3A_M3B"/>
</dbReference>
<dbReference type="AlphaFoldDB" id="A0A0H3K568"/>
<dbReference type="CDD" id="cd06456">
    <property type="entry name" value="M3A_DCP"/>
    <property type="match status" value="1"/>
</dbReference>
<evidence type="ECO:0000256" key="1">
    <source>
        <dbReference type="ARBA" id="ARBA00006040"/>
    </source>
</evidence>
<comment type="similarity">
    <text evidence="1 7">Belongs to the peptidase M3 family.</text>
</comment>
<dbReference type="InterPro" id="IPR024079">
    <property type="entry name" value="MetalloPept_cat_dom_sf"/>
</dbReference>
<dbReference type="PANTHER" id="PTHR11804">
    <property type="entry name" value="PROTEASE M3 THIMET OLIGOPEPTIDASE-RELATED"/>
    <property type="match status" value="1"/>
</dbReference>
<dbReference type="GO" id="GO:0046872">
    <property type="term" value="F:metal ion binding"/>
    <property type="evidence" value="ECO:0007669"/>
    <property type="project" value="UniProtKB-UniRule"/>
</dbReference>
<dbReference type="EMBL" id="AP008231">
    <property type="protein sequence ID" value="BAD80573.1"/>
    <property type="molecule type" value="Genomic_DNA"/>
</dbReference>
<evidence type="ECO:0000256" key="5">
    <source>
        <dbReference type="ARBA" id="ARBA00022833"/>
    </source>
</evidence>
<dbReference type="RefSeq" id="WP_011244693.1">
    <property type="nucleotide sequence ID" value="NC_006576.1"/>
</dbReference>
<keyword evidence="6 7" id="KW-0482">Metalloprotease</keyword>
<dbReference type="InterPro" id="IPR034005">
    <property type="entry name" value="M3A_DCP"/>
</dbReference>
<name>A0A0H3K568_SYNP6</name>
<reference evidence="9 10" key="1">
    <citation type="journal article" date="2007" name="Photosyn. Res.">
        <title>Complete nucleotide sequence of the freshwater unicellular cyanobacterium Synechococcus elongatus PCC 6301 chromosome: gene content and organization.</title>
        <authorList>
            <person name="Sugita C."/>
            <person name="Ogata K."/>
            <person name="Shikata M."/>
            <person name="Jikuya H."/>
            <person name="Takano J."/>
            <person name="Furumichi M."/>
            <person name="Kanehisa M."/>
            <person name="Omata T."/>
            <person name="Sugiura M."/>
            <person name="Sugita M."/>
        </authorList>
    </citation>
    <scope>NUCLEOTIDE SEQUENCE [LARGE SCALE GENOMIC DNA]</scope>
    <source>
        <strain evidence="10">ATCC 27144 / PCC 6301 / SAUG 1402/1</strain>
    </source>
</reference>
<dbReference type="eggNOG" id="COG0339">
    <property type="taxonomic scope" value="Bacteria"/>
</dbReference>
<protein>
    <submittedName>
        <fullName evidence="9">Oligopeptidase A</fullName>
    </submittedName>
</protein>
<keyword evidence="5 7" id="KW-0862">Zinc</keyword>
<dbReference type="Gene3D" id="1.10.1370.10">
    <property type="entry name" value="Neurolysin, domain 3"/>
    <property type="match status" value="1"/>
</dbReference>
<dbReference type="GO" id="GO:0006518">
    <property type="term" value="P:peptide metabolic process"/>
    <property type="evidence" value="ECO:0007669"/>
    <property type="project" value="TreeGrafter"/>
</dbReference>
<proteinExistence type="inferred from homology"/>
<keyword evidence="3 7" id="KW-0479">Metal-binding</keyword>
<evidence type="ECO:0000256" key="3">
    <source>
        <dbReference type="ARBA" id="ARBA00022723"/>
    </source>
</evidence>
<dbReference type="GO" id="GO:0006508">
    <property type="term" value="P:proteolysis"/>
    <property type="evidence" value="ECO:0007669"/>
    <property type="project" value="UniProtKB-KW"/>
</dbReference>
<dbReference type="Proteomes" id="UP000001175">
    <property type="component" value="Chromosome"/>
</dbReference>
<evidence type="ECO:0000256" key="2">
    <source>
        <dbReference type="ARBA" id="ARBA00022670"/>
    </source>
</evidence>
<evidence type="ECO:0000256" key="7">
    <source>
        <dbReference type="RuleBase" id="RU003435"/>
    </source>
</evidence>
<accession>A0A0H3K568</accession>
<dbReference type="InterPro" id="IPR024077">
    <property type="entry name" value="Neurolysin/TOP_dom2"/>
</dbReference>
<keyword evidence="2 7" id="KW-0645">Protease</keyword>